<evidence type="ECO:0000256" key="1">
    <source>
        <dbReference type="SAM" id="Phobius"/>
    </source>
</evidence>
<dbReference type="Proteomes" id="UP000629098">
    <property type="component" value="Unassembled WGS sequence"/>
</dbReference>
<feature type="transmembrane region" description="Helical" evidence="1">
    <location>
        <begin position="6"/>
        <end position="25"/>
    </location>
</feature>
<feature type="transmembrane region" description="Helical" evidence="1">
    <location>
        <begin position="76"/>
        <end position="99"/>
    </location>
</feature>
<sequence>MGANASPTVALIAGVIAGVIAWLIFGLTGSEIETKAYPNQGIHKSAIYFGIFVLIASLIFGLLAKLSNGQSSGVVQVLLLILAIPFNLGGQACIQHLILRLILYRNNYIPWNYARFLDYATERIFLQKVGGGYIFIHRLLLEHFAQIELE</sequence>
<keyword evidence="1" id="KW-0472">Membrane</keyword>
<evidence type="ECO:0000313" key="2">
    <source>
        <dbReference type="EMBL" id="MBD2777589.1"/>
    </source>
</evidence>
<keyword evidence="3" id="KW-1185">Reference proteome</keyword>
<reference evidence="2" key="1">
    <citation type="submission" date="2020-09" db="EMBL/GenBank/DDBJ databases">
        <title>Iningainema tapete sp. nov. (Scytonemataceae, Cyanobacteria) from greenhouses in central Florida (USA) produces two types of nodularin with biosynthetic potential for microcystin-LR and anabaenopeptins.</title>
        <authorList>
            <person name="Berthold D.E."/>
            <person name="Lefler F.W."/>
            <person name="Huang I.-S."/>
            <person name="Abdulla H."/>
            <person name="Zimba P.V."/>
            <person name="Laughinghouse H.D. IV."/>
        </authorList>
    </citation>
    <scope>NUCLEOTIDE SEQUENCE</scope>
    <source>
        <strain evidence="2">BLCCT55</strain>
    </source>
</reference>
<keyword evidence="1" id="KW-0812">Transmembrane</keyword>
<dbReference type="EMBL" id="JACXAE010000110">
    <property type="protein sequence ID" value="MBD2777589.1"/>
    <property type="molecule type" value="Genomic_DNA"/>
</dbReference>
<evidence type="ECO:0000313" key="3">
    <source>
        <dbReference type="Proteomes" id="UP000629098"/>
    </source>
</evidence>
<name>A0A8J6XSL7_9CYAN</name>
<gene>
    <name evidence="2" type="ORF">ICL16_37500</name>
</gene>
<keyword evidence="1" id="KW-1133">Transmembrane helix</keyword>
<accession>A0A8J6XSL7</accession>
<comment type="caution">
    <text evidence="2">The sequence shown here is derived from an EMBL/GenBank/DDBJ whole genome shotgun (WGS) entry which is preliminary data.</text>
</comment>
<dbReference type="RefSeq" id="WP_190836642.1">
    <property type="nucleotide sequence ID" value="NZ_CAWPPI010000110.1"/>
</dbReference>
<protein>
    <submittedName>
        <fullName evidence="2">Uncharacterized protein</fullName>
    </submittedName>
</protein>
<organism evidence="2 3">
    <name type="scientific">Iningainema tapete BLCC-T55</name>
    <dbReference type="NCBI Taxonomy" id="2748662"/>
    <lineage>
        <taxon>Bacteria</taxon>
        <taxon>Bacillati</taxon>
        <taxon>Cyanobacteriota</taxon>
        <taxon>Cyanophyceae</taxon>
        <taxon>Nostocales</taxon>
        <taxon>Scytonemataceae</taxon>
        <taxon>Iningainema tapete</taxon>
    </lineage>
</organism>
<dbReference type="AlphaFoldDB" id="A0A8J6XSL7"/>
<feature type="transmembrane region" description="Helical" evidence="1">
    <location>
        <begin position="46"/>
        <end position="64"/>
    </location>
</feature>
<proteinExistence type="predicted"/>